<feature type="signal peptide" evidence="4">
    <location>
        <begin position="1"/>
        <end position="21"/>
    </location>
</feature>
<feature type="compositionally biased region" description="Basic residues" evidence="3">
    <location>
        <begin position="472"/>
        <end position="481"/>
    </location>
</feature>
<dbReference type="Pfam" id="PF00884">
    <property type="entry name" value="Sulfatase"/>
    <property type="match status" value="1"/>
</dbReference>
<dbReference type="PANTHER" id="PTHR42693">
    <property type="entry name" value="ARYLSULFATASE FAMILY MEMBER"/>
    <property type="match status" value="1"/>
</dbReference>
<organism evidence="6 7">
    <name type="scientific">Gimesia fumaroli</name>
    <dbReference type="NCBI Taxonomy" id="2527976"/>
    <lineage>
        <taxon>Bacteria</taxon>
        <taxon>Pseudomonadati</taxon>
        <taxon>Planctomycetota</taxon>
        <taxon>Planctomycetia</taxon>
        <taxon>Planctomycetales</taxon>
        <taxon>Planctomycetaceae</taxon>
        <taxon>Gimesia</taxon>
    </lineage>
</organism>
<comment type="similarity">
    <text evidence="1">Belongs to the sulfatase family.</text>
</comment>
<dbReference type="EMBL" id="CP037452">
    <property type="protein sequence ID" value="QDV51366.1"/>
    <property type="molecule type" value="Genomic_DNA"/>
</dbReference>
<feature type="region of interest" description="Disordered" evidence="3">
    <location>
        <begin position="445"/>
        <end position="481"/>
    </location>
</feature>
<dbReference type="RefSeq" id="WP_145310526.1">
    <property type="nucleotide sequence ID" value="NZ_CP037452.1"/>
</dbReference>
<dbReference type="InterPro" id="IPR050738">
    <property type="entry name" value="Sulfatase"/>
</dbReference>
<evidence type="ECO:0000313" key="6">
    <source>
        <dbReference type="EMBL" id="QDV51366.1"/>
    </source>
</evidence>
<evidence type="ECO:0000256" key="2">
    <source>
        <dbReference type="ARBA" id="ARBA00022801"/>
    </source>
</evidence>
<dbReference type="GO" id="GO:0047753">
    <property type="term" value="F:choline-sulfatase activity"/>
    <property type="evidence" value="ECO:0007669"/>
    <property type="project" value="UniProtKB-EC"/>
</dbReference>
<dbReference type="OrthoDB" id="9783154at2"/>
<dbReference type="KEGG" id="gfm:Enr17x_34220"/>
<dbReference type="SUPFAM" id="SSF53649">
    <property type="entry name" value="Alkaline phosphatase-like"/>
    <property type="match status" value="1"/>
</dbReference>
<proteinExistence type="inferred from homology"/>
<feature type="chain" id="PRO_5021772829" evidence="4">
    <location>
        <begin position="22"/>
        <end position="481"/>
    </location>
</feature>
<evidence type="ECO:0000259" key="5">
    <source>
        <dbReference type="Pfam" id="PF00884"/>
    </source>
</evidence>
<dbReference type="AlphaFoldDB" id="A0A518IE45"/>
<dbReference type="InterPro" id="IPR000917">
    <property type="entry name" value="Sulfatase_N"/>
</dbReference>
<dbReference type="CDD" id="cd16151">
    <property type="entry name" value="sulfatase_like"/>
    <property type="match status" value="1"/>
</dbReference>
<evidence type="ECO:0000256" key="3">
    <source>
        <dbReference type="SAM" id="MobiDB-lite"/>
    </source>
</evidence>
<sequence precursor="true">MIRALLSLTFLLLLIQPTVSAELKQPNILFIMVDDLGKEWISCYGAAGIQTPAIDGLAETGMKFNNAWCMPQCTPTRVTLLTGQYPFRHGWTNHWDVPRWGASAHFDANLNTTYANVLRKAGYKTCAAGKWQIDDFRVEPQALHEAGFDDWCMWTGYEADNPPSANRYWNPYINVKGKGSKTYNGQFGPDIYCDYLIDFIGKHKDQPMLLYYPMVLTHSPLTTTPDNKDETNKRRLFAGMVRYTDKLVGKLVRALDETGIRDNTIIVFTTDNGTGGQRNHRLGHLVRGGKTKMTEQNGTAMPFIVNCPGTVPAGVETDALVDFSDLLPTFAELGSGTLPTECVVDGKSFAPLILGKAKAGPREWIMSMGGGPAALREGRVVPALKYDDRVIRNQRFKLWIDTNRKPIKLFDLKTDPWEEQNLIDSQDPAAQKALKELTAIAAQFPRQDGAPIYKKNPPQKWDQKPGIPGQGKPKKGKKKKN</sequence>
<gene>
    <name evidence="6" type="primary">betC_7</name>
    <name evidence="6" type="ORF">Enr17x_34220</name>
</gene>
<reference evidence="6 7" key="1">
    <citation type="submission" date="2019-03" db="EMBL/GenBank/DDBJ databases">
        <title>Deep-cultivation of Planctomycetes and their phenomic and genomic characterization uncovers novel biology.</title>
        <authorList>
            <person name="Wiegand S."/>
            <person name="Jogler M."/>
            <person name="Boedeker C."/>
            <person name="Pinto D."/>
            <person name="Vollmers J."/>
            <person name="Rivas-Marin E."/>
            <person name="Kohn T."/>
            <person name="Peeters S.H."/>
            <person name="Heuer A."/>
            <person name="Rast P."/>
            <person name="Oberbeckmann S."/>
            <person name="Bunk B."/>
            <person name="Jeske O."/>
            <person name="Meyerdierks A."/>
            <person name="Storesund J.E."/>
            <person name="Kallscheuer N."/>
            <person name="Luecker S."/>
            <person name="Lage O.M."/>
            <person name="Pohl T."/>
            <person name="Merkel B.J."/>
            <person name="Hornburger P."/>
            <person name="Mueller R.-W."/>
            <person name="Bruemmer F."/>
            <person name="Labrenz M."/>
            <person name="Spormann A.M."/>
            <person name="Op den Camp H."/>
            <person name="Overmann J."/>
            <person name="Amann R."/>
            <person name="Jetten M.S.M."/>
            <person name="Mascher T."/>
            <person name="Medema M.H."/>
            <person name="Devos D.P."/>
            <person name="Kaster A.-K."/>
            <person name="Ovreas L."/>
            <person name="Rohde M."/>
            <person name="Galperin M.Y."/>
            <person name="Jogler C."/>
        </authorList>
    </citation>
    <scope>NUCLEOTIDE SEQUENCE [LARGE SCALE GENOMIC DNA]</scope>
    <source>
        <strain evidence="6 7">Enr17</strain>
    </source>
</reference>
<evidence type="ECO:0000256" key="1">
    <source>
        <dbReference type="ARBA" id="ARBA00008779"/>
    </source>
</evidence>
<keyword evidence="4" id="KW-0732">Signal</keyword>
<accession>A0A518IE45</accession>
<keyword evidence="2 6" id="KW-0378">Hydrolase</keyword>
<keyword evidence="7" id="KW-1185">Reference proteome</keyword>
<dbReference type="GO" id="GO:0004065">
    <property type="term" value="F:arylsulfatase activity"/>
    <property type="evidence" value="ECO:0007669"/>
    <property type="project" value="TreeGrafter"/>
</dbReference>
<evidence type="ECO:0000256" key="4">
    <source>
        <dbReference type="SAM" id="SignalP"/>
    </source>
</evidence>
<evidence type="ECO:0000313" key="7">
    <source>
        <dbReference type="Proteomes" id="UP000318313"/>
    </source>
</evidence>
<dbReference type="InterPro" id="IPR017850">
    <property type="entry name" value="Alkaline_phosphatase_core_sf"/>
</dbReference>
<dbReference type="Proteomes" id="UP000318313">
    <property type="component" value="Chromosome"/>
</dbReference>
<feature type="domain" description="Sulfatase N-terminal" evidence="5">
    <location>
        <begin position="26"/>
        <end position="333"/>
    </location>
</feature>
<name>A0A518IE45_9PLAN</name>
<dbReference type="Gene3D" id="3.30.1120.10">
    <property type="match status" value="1"/>
</dbReference>
<dbReference type="Gene3D" id="3.40.720.10">
    <property type="entry name" value="Alkaline Phosphatase, subunit A"/>
    <property type="match status" value="1"/>
</dbReference>
<protein>
    <submittedName>
        <fullName evidence="6">Choline-sulfatase</fullName>
        <ecNumber evidence="6">3.1.6.6</ecNumber>
    </submittedName>
</protein>
<dbReference type="PANTHER" id="PTHR42693:SF53">
    <property type="entry name" value="ENDO-4-O-SULFATASE"/>
    <property type="match status" value="1"/>
</dbReference>
<dbReference type="EC" id="3.1.6.6" evidence="6"/>